<evidence type="ECO:0000256" key="4">
    <source>
        <dbReference type="ARBA" id="ARBA00022989"/>
    </source>
</evidence>
<gene>
    <name evidence="8" type="ORF">UFOPK1909_00358</name>
</gene>
<name>A0A6J6HWG0_9ZZZZ</name>
<dbReference type="InterPro" id="IPR018076">
    <property type="entry name" value="T2SS_GspF_dom"/>
</dbReference>
<dbReference type="EMBL" id="CAEZVD010000019">
    <property type="protein sequence ID" value="CAB4618292.1"/>
    <property type="molecule type" value="Genomic_DNA"/>
</dbReference>
<keyword evidence="4 6" id="KW-1133">Transmembrane helix</keyword>
<evidence type="ECO:0000313" key="8">
    <source>
        <dbReference type="EMBL" id="CAB4618292.1"/>
    </source>
</evidence>
<evidence type="ECO:0000256" key="5">
    <source>
        <dbReference type="ARBA" id="ARBA00023136"/>
    </source>
</evidence>
<feature type="transmembrane region" description="Helical" evidence="6">
    <location>
        <begin position="6"/>
        <end position="23"/>
    </location>
</feature>
<keyword evidence="5 6" id="KW-0472">Membrane</keyword>
<dbReference type="PANTHER" id="PTHR35007">
    <property type="entry name" value="INTEGRAL MEMBRANE PROTEIN-RELATED"/>
    <property type="match status" value="1"/>
</dbReference>
<evidence type="ECO:0000256" key="3">
    <source>
        <dbReference type="ARBA" id="ARBA00022692"/>
    </source>
</evidence>
<dbReference type="PANTHER" id="PTHR35007:SF1">
    <property type="entry name" value="PILUS ASSEMBLY PROTEIN"/>
    <property type="match status" value="1"/>
</dbReference>
<organism evidence="8">
    <name type="scientific">freshwater metagenome</name>
    <dbReference type="NCBI Taxonomy" id="449393"/>
    <lineage>
        <taxon>unclassified sequences</taxon>
        <taxon>metagenomes</taxon>
        <taxon>ecological metagenomes</taxon>
    </lineage>
</organism>
<dbReference type="GO" id="GO:0005886">
    <property type="term" value="C:plasma membrane"/>
    <property type="evidence" value="ECO:0007669"/>
    <property type="project" value="UniProtKB-SubCell"/>
</dbReference>
<comment type="subcellular location">
    <subcellularLocation>
        <location evidence="1">Cell membrane</location>
        <topology evidence="1">Multi-pass membrane protein</topology>
    </subcellularLocation>
</comment>
<evidence type="ECO:0000256" key="6">
    <source>
        <dbReference type="SAM" id="Phobius"/>
    </source>
</evidence>
<keyword evidence="2" id="KW-1003">Cell membrane</keyword>
<evidence type="ECO:0000256" key="1">
    <source>
        <dbReference type="ARBA" id="ARBA00004651"/>
    </source>
</evidence>
<sequence>MIVELLTSTCMAVGTSFFLLYLGSFRSNTLEARITKIHKDQSVSKTAARAFRSRFSESRALYPNSKKALYELPDFIELLSMSLDSGDSVFNSIAQTSSRARGVVADQFQLLTQEMKFGSSFEFELNQISERLPNQQVREMCSKLILASARGSALASVLKEQGQSIRLQIQNQKIKQAGKNETRMMIPLVFLILPITILFALYPSVQLLNLEIL</sequence>
<keyword evidence="3 6" id="KW-0812">Transmembrane</keyword>
<accession>A0A6J6HWG0</accession>
<evidence type="ECO:0000259" key="7">
    <source>
        <dbReference type="Pfam" id="PF00482"/>
    </source>
</evidence>
<reference evidence="8" key="1">
    <citation type="submission" date="2020-05" db="EMBL/GenBank/DDBJ databases">
        <authorList>
            <person name="Chiriac C."/>
            <person name="Salcher M."/>
            <person name="Ghai R."/>
            <person name="Kavagutti S V."/>
        </authorList>
    </citation>
    <scope>NUCLEOTIDE SEQUENCE</scope>
</reference>
<evidence type="ECO:0000256" key="2">
    <source>
        <dbReference type="ARBA" id="ARBA00022475"/>
    </source>
</evidence>
<feature type="domain" description="Type II secretion system protein GspF" evidence="7">
    <location>
        <begin position="75"/>
        <end position="200"/>
    </location>
</feature>
<feature type="transmembrane region" description="Helical" evidence="6">
    <location>
        <begin position="185"/>
        <end position="205"/>
    </location>
</feature>
<dbReference type="AlphaFoldDB" id="A0A6J6HWG0"/>
<proteinExistence type="predicted"/>
<protein>
    <submittedName>
        <fullName evidence="8">Unannotated protein</fullName>
    </submittedName>
</protein>
<dbReference type="Pfam" id="PF00482">
    <property type="entry name" value="T2SSF"/>
    <property type="match status" value="1"/>
</dbReference>